<accession>A0A1R2B2V4</accession>
<comment type="caution">
    <text evidence="1">The sequence shown here is derived from an EMBL/GenBank/DDBJ whole genome shotgun (WGS) entry which is preliminary data.</text>
</comment>
<dbReference type="EMBL" id="MPUH01001022">
    <property type="protein sequence ID" value="OMJ71114.1"/>
    <property type="molecule type" value="Genomic_DNA"/>
</dbReference>
<gene>
    <name evidence="1" type="ORF">SteCoe_30765</name>
</gene>
<dbReference type="AlphaFoldDB" id="A0A1R2B2V4"/>
<organism evidence="1 2">
    <name type="scientific">Stentor coeruleus</name>
    <dbReference type="NCBI Taxonomy" id="5963"/>
    <lineage>
        <taxon>Eukaryota</taxon>
        <taxon>Sar</taxon>
        <taxon>Alveolata</taxon>
        <taxon>Ciliophora</taxon>
        <taxon>Postciliodesmatophora</taxon>
        <taxon>Heterotrichea</taxon>
        <taxon>Heterotrichida</taxon>
        <taxon>Stentoridae</taxon>
        <taxon>Stentor</taxon>
    </lineage>
</organism>
<sequence>MGAFQSQNSCSFKSCSDNVIAVCNSCFLPSSWCSTHIALHSSCTQHCKIDYFYQRLTSEESEIALLNLKKCYEQIETLKAFNLSATQQFFSLIQSRSDEIIKELDEVLKSYKYLEDKINKGLTVKVEFIKKVHDLGSSAEIPEAQIEIDKISQFYSEIHMQGQKYNLDEMLTKGIEELDNEEMDLEEKKTSKDLNLNDKKKDREIYLSQIREDIKQQKGEKMKKIVRAIGELALNSEKILESEASEITLKNPEPSFKEEIEGKNLVAFEGKSNKKFQNCLECSSLISLKDNHVIRYSEFICTICKFIIHPKIAFVKNPPSQTLQECPLCKKNVIAIPLASSRIICTDCGDYCFGCYRRAIESKK</sequence>
<keyword evidence="2" id="KW-1185">Reference proteome</keyword>
<dbReference type="Proteomes" id="UP000187209">
    <property type="component" value="Unassembled WGS sequence"/>
</dbReference>
<evidence type="ECO:0000313" key="1">
    <source>
        <dbReference type="EMBL" id="OMJ71114.1"/>
    </source>
</evidence>
<proteinExistence type="predicted"/>
<evidence type="ECO:0000313" key="2">
    <source>
        <dbReference type="Proteomes" id="UP000187209"/>
    </source>
</evidence>
<protein>
    <submittedName>
        <fullName evidence="1">Uncharacterized protein</fullName>
    </submittedName>
</protein>
<reference evidence="1 2" key="1">
    <citation type="submission" date="2016-11" db="EMBL/GenBank/DDBJ databases">
        <title>The macronuclear genome of Stentor coeruleus: a giant cell with tiny introns.</title>
        <authorList>
            <person name="Slabodnick M."/>
            <person name="Ruby J.G."/>
            <person name="Reiff S.B."/>
            <person name="Swart E.C."/>
            <person name="Gosai S."/>
            <person name="Prabakaran S."/>
            <person name="Witkowska E."/>
            <person name="Larue G.E."/>
            <person name="Fisher S."/>
            <person name="Freeman R.M."/>
            <person name="Gunawardena J."/>
            <person name="Chu W."/>
            <person name="Stover N.A."/>
            <person name="Gregory B.D."/>
            <person name="Nowacki M."/>
            <person name="Derisi J."/>
            <person name="Roy S.W."/>
            <person name="Marshall W.F."/>
            <person name="Sood P."/>
        </authorList>
    </citation>
    <scope>NUCLEOTIDE SEQUENCE [LARGE SCALE GENOMIC DNA]</scope>
    <source>
        <strain evidence="1">WM001</strain>
    </source>
</reference>
<name>A0A1R2B2V4_9CILI</name>